<protein>
    <submittedName>
        <fullName evidence="2">cAMP-binding domain of CRP or a regulatory subunit of cAMP-dependent protein kinases</fullName>
    </submittedName>
</protein>
<dbReference type="GO" id="GO:0016301">
    <property type="term" value="F:kinase activity"/>
    <property type="evidence" value="ECO:0007669"/>
    <property type="project" value="UniProtKB-KW"/>
</dbReference>
<evidence type="ECO:0000259" key="1">
    <source>
        <dbReference type="PROSITE" id="PS50042"/>
    </source>
</evidence>
<accession>A0A1I0WD35</accession>
<dbReference type="RefSeq" id="WP_092894600.1">
    <property type="nucleotide sequence ID" value="NZ_CAXBKE010000037.1"/>
</dbReference>
<evidence type="ECO:0000313" key="3">
    <source>
        <dbReference type="Proteomes" id="UP000198790"/>
    </source>
</evidence>
<evidence type="ECO:0000313" key="2">
    <source>
        <dbReference type="EMBL" id="SFA85826.1"/>
    </source>
</evidence>
<keyword evidence="2" id="KW-0808">Transferase</keyword>
<keyword evidence="3" id="KW-1185">Reference proteome</keyword>
<dbReference type="EMBL" id="FOKK01000002">
    <property type="protein sequence ID" value="SFA85826.1"/>
    <property type="molecule type" value="Genomic_DNA"/>
</dbReference>
<dbReference type="InterPro" id="IPR000595">
    <property type="entry name" value="cNMP-bd_dom"/>
</dbReference>
<proteinExistence type="predicted"/>
<feature type="domain" description="Cyclic nucleotide-binding" evidence="1">
    <location>
        <begin position="10"/>
        <end position="121"/>
    </location>
</feature>
<gene>
    <name evidence="2" type="ORF">SAMN04489723_10226</name>
</gene>
<dbReference type="STRING" id="237018.SAMN04489723_10226"/>
<dbReference type="InterPro" id="IPR018490">
    <property type="entry name" value="cNMP-bd_dom_sf"/>
</dbReference>
<dbReference type="CDD" id="cd00038">
    <property type="entry name" value="CAP_ED"/>
    <property type="match status" value="1"/>
</dbReference>
<organism evidence="2 3">
    <name type="scientific">Algoriphagus aquimarinus</name>
    <dbReference type="NCBI Taxonomy" id="237018"/>
    <lineage>
        <taxon>Bacteria</taxon>
        <taxon>Pseudomonadati</taxon>
        <taxon>Bacteroidota</taxon>
        <taxon>Cytophagia</taxon>
        <taxon>Cytophagales</taxon>
        <taxon>Cyclobacteriaceae</taxon>
        <taxon>Algoriphagus</taxon>
    </lineage>
</organism>
<name>A0A1I0WD35_9BACT</name>
<sequence>MENFSSLFSKFPTTSDEAKAAFANHLEEFEVEKGFLLEKEGQVSKYLYFVAKGSARSYYIRDNRDITVSFTLDEEFVTAMHSFITRKPSYENIETMEKSKVFKISYEGLQSCFLDFPELERAYRMILEQYYIVLEEQQIFNKFKTARERYLELMQYRPKVIHRASVGQIASFLDMTIETLSRIRARI</sequence>
<dbReference type="OrthoDB" id="680421at2"/>
<dbReference type="InterPro" id="IPR014710">
    <property type="entry name" value="RmlC-like_jellyroll"/>
</dbReference>
<dbReference type="Gene3D" id="2.60.120.10">
    <property type="entry name" value="Jelly Rolls"/>
    <property type="match status" value="1"/>
</dbReference>
<dbReference type="Proteomes" id="UP000198790">
    <property type="component" value="Unassembled WGS sequence"/>
</dbReference>
<dbReference type="Pfam" id="PF00027">
    <property type="entry name" value="cNMP_binding"/>
    <property type="match status" value="1"/>
</dbReference>
<dbReference type="AlphaFoldDB" id="A0A1I0WD35"/>
<keyword evidence="2" id="KW-0418">Kinase</keyword>
<dbReference type="SUPFAM" id="SSF51206">
    <property type="entry name" value="cAMP-binding domain-like"/>
    <property type="match status" value="1"/>
</dbReference>
<dbReference type="PROSITE" id="PS50042">
    <property type="entry name" value="CNMP_BINDING_3"/>
    <property type="match status" value="1"/>
</dbReference>
<reference evidence="2 3" key="1">
    <citation type="submission" date="2016-10" db="EMBL/GenBank/DDBJ databases">
        <authorList>
            <person name="de Groot N.N."/>
        </authorList>
    </citation>
    <scope>NUCLEOTIDE SEQUENCE [LARGE SCALE GENOMIC DNA]</scope>
    <source>
        <strain evidence="2 3">DSM 23399</strain>
    </source>
</reference>